<dbReference type="PROSITE" id="PS51163">
    <property type="entry name" value="YRDC"/>
    <property type="match status" value="1"/>
</dbReference>
<evidence type="ECO:0000259" key="1">
    <source>
        <dbReference type="PROSITE" id="PS51163"/>
    </source>
</evidence>
<dbReference type="EC" id="2.7.7.87" evidence="2 3"/>
<dbReference type="InterPro" id="IPR017945">
    <property type="entry name" value="DHBP_synth_RibB-like_a/b_dom"/>
</dbReference>
<evidence type="ECO:0000313" key="4">
    <source>
        <dbReference type="Proteomes" id="UP000054404"/>
    </source>
</evidence>
<dbReference type="PANTHER" id="PTHR42828:SF3">
    <property type="entry name" value="THREONYLCARBAMOYL-AMP SYNTHASE"/>
    <property type="match status" value="1"/>
</dbReference>
<reference evidence="3" key="2">
    <citation type="submission" date="2023-05" db="EMBL/GenBank/DDBJ databases">
        <title>Genomic Catalog of Human Bladder Bacteria.</title>
        <authorList>
            <person name="Du J."/>
        </authorList>
    </citation>
    <scope>NUCLEOTIDE SEQUENCE</scope>
    <source>
        <strain evidence="3">UMB1304A</strain>
    </source>
</reference>
<dbReference type="Pfam" id="PF01300">
    <property type="entry name" value="Sua5_yciO_yrdC"/>
    <property type="match status" value="1"/>
</dbReference>
<keyword evidence="2" id="KW-0548">Nucleotidyltransferase</keyword>
<dbReference type="InterPro" id="IPR006070">
    <property type="entry name" value="Sua5-like_dom"/>
</dbReference>
<dbReference type="InterPro" id="IPR052532">
    <property type="entry name" value="SUA5_domain"/>
</dbReference>
<evidence type="ECO:0000313" key="3">
    <source>
        <dbReference type="EMBL" id="MDK8601198.1"/>
    </source>
</evidence>
<accession>A0A0W1KLI2</accession>
<evidence type="ECO:0000313" key="2">
    <source>
        <dbReference type="EMBL" id="KTF04858.1"/>
    </source>
</evidence>
<dbReference type="Proteomes" id="UP000054404">
    <property type="component" value="Unassembled WGS sequence"/>
</dbReference>
<dbReference type="RefSeq" id="WP_062612243.1">
    <property type="nucleotide sequence ID" value="NZ_CALTZF010000004.1"/>
</dbReference>
<dbReference type="Proteomes" id="UP001225576">
    <property type="component" value="Unassembled WGS sequence"/>
</dbReference>
<dbReference type="EMBL" id="JASPDQ010000003">
    <property type="protein sequence ID" value="MDK8601198.1"/>
    <property type="molecule type" value="Genomic_DNA"/>
</dbReference>
<sequence>MATYVELHPQDPQPRLVAKVVDRLRRGEVIALPTDSGYAIACTLANKEGLDRIRTIRQVGSKHHFTLLCANFAQLGHFVIIDNVFFRLVKSLTPGPYTFILKGTKDVPRMTLNPKKHTVGVRIPDHRIVQAILSELGEPLLSSTLIVPGEEEPLEEGWVVDDRLGNAVDVVVDGPVGRGPTTVVDLSSGEAVIAREGAGDLSMFDVS</sequence>
<dbReference type="SUPFAM" id="SSF55821">
    <property type="entry name" value="YrdC/RibB"/>
    <property type="match status" value="1"/>
</dbReference>
<proteinExistence type="predicted"/>
<comment type="caution">
    <text evidence="2">The sequence shown here is derived from an EMBL/GenBank/DDBJ whole genome shotgun (WGS) entry which is preliminary data.</text>
</comment>
<dbReference type="Gene3D" id="3.90.870.10">
    <property type="entry name" value="DHBP synthase"/>
    <property type="match status" value="1"/>
</dbReference>
<dbReference type="EMBL" id="LNIZ01000001">
    <property type="protein sequence ID" value="KTF04858.1"/>
    <property type="molecule type" value="Genomic_DNA"/>
</dbReference>
<dbReference type="NCBIfam" id="TIGR00057">
    <property type="entry name" value="L-threonylcarbamoyladenylate synthase"/>
    <property type="match status" value="1"/>
</dbReference>
<dbReference type="GO" id="GO:0061710">
    <property type="term" value="F:L-threonylcarbamoyladenylate synthase"/>
    <property type="evidence" value="ECO:0007669"/>
    <property type="project" value="UniProtKB-EC"/>
</dbReference>
<dbReference type="AlphaFoldDB" id="A0A0W1KLI2"/>
<keyword evidence="2" id="KW-0808">Transferase</keyword>
<dbReference type="PATRIC" id="fig|59561.3.peg.159"/>
<protein>
    <submittedName>
        <fullName evidence="3">L-threonylcarbamoyladenylate synthase</fullName>
        <ecNumber evidence="2 3">2.7.7.87</ecNumber>
    </submittedName>
    <submittedName>
        <fullName evidence="2">Threonylcarbamoyl-AMP synthase</fullName>
    </submittedName>
</protein>
<dbReference type="GO" id="GO:0003725">
    <property type="term" value="F:double-stranded RNA binding"/>
    <property type="evidence" value="ECO:0007669"/>
    <property type="project" value="InterPro"/>
</dbReference>
<organism evidence="2 4">
    <name type="scientific">Trueperella bernardiae</name>
    <dbReference type="NCBI Taxonomy" id="59561"/>
    <lineage>
        <taxon>Bacteria</taxon>
        <taxon>Bacillati</taxon>
        <taxon>Actinomycetota</taxon>
        <taxon>Actinomycetes</taxon>
        <taxon>Actinomycetales</taxon>
        <taxon>Actinomycetaceae</taxon>
        <taxon>Trueperella</taxon>
    </lineage>
</organism>
<feature type="domain" description="YrdC-like" evidence="1">
    <location>
        <begin position="14"/>
        <end position="199"/>
    </location>
</feature>
<reference evidence="2 4" key="1">
    <citation type="submission" date="2015-11" db="EMBL/GenBank/DDBJ databases">
        <title>Draft Genome Sequence of the Type Strain Trueperella bernardiae LCDC 89-0504T, Isolated from Blood Culture.</title>
        <authorList>
            <person name="Bernier A.-M."/>
            <person name="Bernard K."/>
        </authorList>
    </citation>
    <scope>NUCLEOTIDE SEQUENCE [LARGE SCALE GENOMIC DNA]</scope>
    <source>
        <strain evidence="2 4">LCDC 89-0504</strain>
    </source>
</reference>
<dbReference type="PANTHER" id="PTHR42828">
    <property type="entry name" value="DHBP SYNTHASE RIBB-LIKE ALPHA/BETA DOMAIN-CONTAINING PROTEIN"/>
    <property type="match status" value="1"/>
</dbReference>
<dbReference type="STRING" id="59561.AQZ59_00160"/>
<gene>
    <name evidence="2" type="primary">ywlC_1</name>
    <name evidence="2" type="ORF">AQZ59_00160</name>
    <name evidence="3" type="ORF">QP858_01825</name>
</gene>
<keyword evidence="4" id="KW-1185">Reference proteome</keyword>
<dbReference type="OrthoDB" id="9781656at2"/>
<name>A0A0W1KLI2_9ACTO</name>